<dbReference type="GO" id="GO:0042910">
    <property type="term" value="F:xenobiotic transmembrane transporter activity"/>
    <property type="evidence" value="ECO:0007669"/>
    <property type="project" value="TreeGrafter"/>
</dbReference>
<proteinExistence type="predicted"/>
<accession>A0A225D5H2</accession>
<dbReference type="AlphaFoldDB" id="A0A225D5H2"/>
<reference evidence="3" key="1">
    <citation type="submission" date="2017-06" db="EMBL/GenBank/DDBJ databases">
        <title>Genome analysis of Fimbriiglobus ruber SP5, the first member of the order Planctomycetales with confirmed chitinolytic capability.</title>
        <authorList>
            <person name="Ravin N.V."/>
            <person name="Rakitin A.L."/>
            <person name="Ivanova A.A."/>
            <person name="Beletsky A.V."/>
            <person name="Kulichevskaya I.S."/>
            <person name="Mardanov A.V."/>
            <person name="Dedysh S.N."/>
        </authorList>
    </citation>
    <scope>NUCLEOTIDE SEQUENCE [LARGE SCALE GENOMIC DNA]</scope>
    <source>
        <strain evidence="3">SP5</strain>
    </source>
</reference>
<dbReference type="Gene3D" id="3.30.2090.10">
    <property type="entry name" value="Multidrug efflux transporter AcrB TolC docking domain, DN and DC subdomains"/>
    <property type="match status" value="2"/>
</dbReference>
<keyword evidence="1" id="KW-0732">Signal</keyword>
<organism evidence="2 3">
    <name type="scientific">Fimbriiglobus ruber</name>
    <dbReference type="NCBI Taxonomy" id="1908690"/>
    <lineage>
        <taxon>Bacteria</taxon>
        <taxon>Pseudomonadati</taxon>
        <taxon>Planctomycetota</taxon>
        <taxon>Planctomycetia</taxon>
        <taxon>Gemmatales</taxon>
        <taxon>Gemmataceae</taxon>
        <taxon>Fimbriiglobus</taxon>
    </lineage>
</organism>
<dbReference type="SUPFAM" id="SSF82693">
    <property type="entry name" value="Multidrug efflux transporter AcrB pore domain, PN1, PN2, PC1 and PC2 subdomains"/>
    <property type="match status" value="3"/>
</dbReference>
<dbReference type="GO" id="GO:0005886">
    <property type="term" value="C:plasma membrane"/>
    <property type="evidence" value="ECO:0007669"/>
    <property type="project" value="TreeGrafter"/>
</dbReference>
<protein>
    <submittedName>
        <fullName evidence="2">RND efflux system, inner membrane transporter CmeB</fullName>
    </submittedName>
</protein>
<dbReference type="OrthoDB" id="9757876at2"/>
<dbReference type="Gene3D" id="3.30.70.1440">
    <property type="entry name" value="Multidrug efflux transporter AcrB pore domain"/>
    <property type="match status" value="1"/>
</dbReference>
<dbReference type="Gene3D" id="3.30.70.1430">
    <property type="entry name" value="Multidrug efflux transporter AcrB pore domain"/>
    <property type="match status" value="2"/>
</dbReference>
<keyword evidence="3" id="KW-1185">Reference proteome</keyword>
<dbReference type="RefSeq" id="WP_088260109.1">
    <property type="nucleotide sequence ID" value="NZ_NIDE01000019.1"/>
</dbReference>
<dbReference type="Gene3D" id="3.30.70.1320">
    <property type="entry name" value="Multidrug efflux transporter AcrB pore domain like"/>
    <property type="match status" value="1"/>
</dbReference>
<dbReference type="InterPro" id="IPR027463">
    <property type="entry name" value="AcrB_DN_DC_subdom"/>
</dbReference>
<dbReference type="Pfam" id="PF00873">
    <property type="entry name" value="ACR_tran"/>
    <property type="match status" value="2"/>
</dbReference>
<dbReference type="PANTHER" id="PTHR32063">
    <property type="match status" value="1"/>
</dbReference>
<evidence type="ECO:0000313" key="3">
    <source>
        <dbReference type="Proteomes" id="UP000214646"/>
    </source>
</evidence>
<evidence type="ECO:0000313" key="2">
    <source>
        <dbReference type="EMBL" id="OWK34884.1"/>
    </source>
</evidence>
<gene>
    <name evidence="2" type="ORF">FRUB_09726</name>
</gene>
<comment type="caution">
    <text evidence="2">The sequence shown here is derived from an EMBL/GenBank/DDBJ whole genome shotgun (WGS) entry which is preliminary data.</text>
</comment>
<evidence type="ECO:0000256" key="1">
    <source>
        <dbReference type="SAM" id="SignalP"/>
    </source>
</evidence>
<dbReference type="EMBL" id="NIDE01000019">
    <property type="protein sequence ID" value="OWK34884.1"/>
    <property type="molecule type" value="Genomic_DNA"/>
</dbReference>
<dbReference type="Proteomes" id="UP000214646">
    <property type="component" value="Unassembled WGS sequence"/>
</dbReference>
<feature type="signal peptide" evidence="1">
    <location>
        <begin position="1"/>
        <end position="19"/>
    </location>
</feature>
<dbReference type="InterPro" id="IPR001036">
    <property type="entry name" value="Acrflvin-R"/>
</dbReference>
<dbReference type="PANTHER" id="PTHR32063:SF11">
    <property type="entry name" value="CATION OR DRUG EFFLUX SYSTEM PROTEIN"/>
    <property type="match status" value="1"/>
</dbReference>
<dbReference type="SUPFAM" id="SSF82714">
    <property type="entry name" value="Multidrug efflux transporter AcrB TolC docking domain, DN and DC subdomains"/>
    <property type="match status" value="2"/>
</dbReference>
<feature type="chain" id="PRO_5012443290" evidence="1">
    <location>
        <begin position="20"/>
        <end position="585"/>
    </location>
</feature>
<name>A0A225D5H2_9BACT</name>
<sequence length="585" mass="62288">MRLAITAVLLLACALPAAAVDPSAHVIRVSATYPGADARTVDETVLVPLFKQISGVEGITRIESEARADGTGTVTLFFDPKTDLNIAQVVVQNRVNLALPVVPSPCRQFGMPVRKLSAGPPTYWFALTSEDATHDAQFLAGSVAPRLKFGLVRVPGVVDVRIAGVDEPFVRVELNMARLTAYSQTVGTVVDALRRQNTPIAAGGIIRGPALQHAVTASGRLTDINQFSSIILKANATGEILRLRDVARVEFRFVSGGFAILNGKPAALVAVTAWPGRLTADQFRKVEEYADLPPGIRFDVFADRTADHLLEVDVRVPGTALPEQTEKVVARAAELVRGLPGKPTVAAFAEERTPNAAKILVKVPAEGGPTVADVERALAAIPAAAFRVGSAPPGKEAFPVRVALTNLGFSDEESNREVADRVVARLKKEPGLVSPAAFPGPDLPHFAVNVDRDRCAIAGVELDDVFTTLQATLGGVYATDFYKFNQTYRVIVQGSPEFSREIDDLTDLRVRSATGDLVTFGKILKVRKALASPSVVRVNGYQAVVITAAPAAGKTPAEAAARCVKLAQEVVPRGYRVTDLTGLPR</sequence>